<proteinExistence type="predicted"/>
<feature type="region of interest" description="Disordered" evidence="1">
    <location>
        <begin position="289"/>
        <end position="317"/>
    </location>
</feature>
<accession>A0A6C0B3D1</accession>
<dbReference type="EMBL" id="MN739050">
    <property type="protein sequence ID" value="QHS86038.1"/>
    <property type="molecule type" value="Genomic_DNA"/>
</dbReference>
<evidence type="ECO:0000256" key="1">
    <source>
        <dbReference type="SAM" id="MobiDB-lite"/>
    </source>
</evidence>
<evidence type="ECO:0000256" key="2">
    <source>
        <dbReference type="SAM" id="Phobius"/>
    </source>
</evidence>
<feature type="compositionally biased region" description="Basic and acidic residues" evidence="1">
    <location>
        <begin position="289"/>
        <end position="298"/>
    </location>
</feature>
<keyword evidence="2" id="KW-1133">Transmembrane helix</keyword>
<name>A0A6C0B3D1_9ZZZZ</name>
<keyword evidence="2" id="KW-0812">Transmembrane</keyword>
<keyword evidence="2" id="KW-0472">Membrane</keyword>
<protein>
    <submittedName>
        <fullName evidence="3">Uncharacterized protein</fullName>
    </submittedName>
</protein>
<feature type="compositionally biased region" description="Basic residues" evidence="1">
    <location>
        <begin position="300"/>
        <end position="317"/>
    </location>
</feature>
<evidence type="ECO:0000313" key="3">
    <source>
        <dbReference type="EMBL" id="QHS86038.1"/>
    </source>
</evidence>
<feature type="transmembrane region" description="Helical" evidence="2">
    <location>
        <begin position="177"/>
        <end position="195"/>
    </location>
</feature>
<feature type="transmembrane region" description="Helical" evidence="2">
    <location>
        <begin position="201"/>
        <end position="222"/>
    </location>
</feature>
<reference evidence="3" key="1">
    <citation type="journal article" date="2020" name="Nature">
        <title>Giant virus diversity and host interactions through global metagenomics.</title>
        <authorList>
            <person name="Schulz F."/>
            <person name="Roux S."/>
            <person name="Paez-Espino D."/>
            <person name="Jungbluth S."/>
            <person name="Walsh D.A."/>
            <person name="Denef V.J."/>
            <person name="McMahon K.D."/>
            <person name="Konstantinidis K.T."/>
            <person name="Eloe-Fadrosh E.A."/>
            <person name="Kyrpides N.C."/>
            <person name="Woyke T."/>
        </authorList>
    </citation>
    <scope>NUCLEOTIDE SEQUENCE</scope>
    <source>
        <strain evidence="3">GVMAG-M-3300009185-7</strain>
    </source>
</reference>
<sequence>MVWSLEDNPLNHREVEIYKYLKRNSNNTKFAQTVSRFIDLREYLDTHTFESAADLRKNIVSYGVPIFSKPESEQLFKLTAKTGGGPDVDLIDNVVRQWLNFLYEWQPSFLKDGVDMVSPFVFIAATLERLPVVGPLYTIALNSVTATLPVIATSIENITPELIGFLPIPEAGPVGNIIGWMIASQFVILAMLINISREHFGQAFIISFLSIPFLGTSLYNAALSGEKFLKKSVSERGRLIDSTESLFGKSTAAIVDAVVPDPLATGDEPKRELPSLKSLGLPTLHDIADRIEGPEGGKRLSSRGHSKGKWRTQRKLR</sequence>
<organism evidence="3">
    <name type="scientific">viral metagenome</name>
    <dbReference type="NCBI Taxonomy" id="1070528"/>
    <lineage>
        <taxon>unclassified sequences</taxon>
        <taxon>metagenomes</taxon>
        <taxon>organismal metagenomes</taxon>
    </lineage>
</organism>
<dbReference type="AlphaFoldDB" id="A0A6C0B3D1"/>